<gene>
    <name evidence="2" type="ORF">GCM10010315_59950</name>
</gene>
<feature type="region of interest" description="Disordered" evidence="1">
    <location>
        <begin position="1"/>
        <end position="42"/>
    </location>
</feature>
<evidence type="ECO:0000256" key="1">
    <source>
        <dbReference type="SAM" id="MobiDB-lite"/>
    </source>
</evidence>
<protein>
    <submittedName>
        <fullName evidence="2">Uncharacterized protein</fullName>
    </submittedName>
</protein>
<comment type="caution">
    <text evidence="2">The sequence shown here is derived from an EMBL/GenBank/DDBJ whole genome shotgun (WGS) entry which is preliminary data.</text>
</comment>
<evidence type="ECO:0000313" key="3">
    <source>
        <dbReference type="Proteomes" id="UP001500886"/>
    </source>
</evidence>
<reference evidence="2 3" key="1">
    <citation type="journal article" date="2019" name="Int. J. Syst. Evol. Microbiol.">
        <title>The Global Catalogue of Microorganisms (GCM) 10K type strain sequencing project: providing services to taxonomists for standard genome sequencing and annotation.</title>
        <authorList>
            <consortium name="The Broad Institute Genomics Platform"/>
            <consortium name="The Broad Institute Genome Sequencing Center for Infectious Disease"/>
            <person name="Wu L."/>
            <person name="Ma J."/>
        </authorList>
    </citation>
    <scope>NUCLEOTIDE SEQUENCE [LARGE SCALE GENOMIC DNA]</scope>
    <source>
        <strain evidence="2 3">JCM 4542</strain>
    </source>
</reference>
<keyword evidence="3" id="KW-1185">Reference proteome</keyword>
<accession>A0ABN3U7P5</accession>
<sequence>MQDPDGPDERTRNCTEASETTGRTSAAAEDDDPESHIIRGVD</sequence>
<name>A0ABN3U7P5_9ACTN</name>
<feature type="compositionally biased region" description="Polar residues" evidence="1">
    <location>
        <begin position="14"/>
        <end position="24"/>
    </location>
</feature>
<dbReference type="EMBL" id="BAAASL010000035">
    <property type="protein sequence ID" value="GAA2726212.1"/>
    <property type="molecule type" value="Genomic_DNA"/>
</dbReference>
<dbReference type="Proteomes" id="UP001500886">
    <property type="component" value="Unassembled WGS sequence"/>
</dbReference>
<dbReference type="RefSeq" id="WP_344440028.1">
    <property type="nucleotide sequence ID" value="NZ_BAAASL010000035.1"/>
</dbReference>
<organism evidence="2 3">
    <name type="scientific">Streptomyces luteosporeus</name>
    <dbReference type="NCBI Taxonomy" id="173856"/>
    <lineage>
        <taxon>Bacteria</taxon>
        <taxon>Bacillati</taxon>
        <taxon>Actinomycetota</taxon>
        <taxon>Actinomycetes</taxon>
        <taxon>Kitasatosporales</taxon>
        <taxon>Streptomycetaceae</taxon>
        <taxon>Streptomyces</taxon>
    </lineage>
</organism>
<proteinExistence type="predicted"/>
<evidence type="ECO:0000313" key="2">
    <source>
        <dbReference type="EMBL" id="GAA2726212.1"/>
    </source>
</evidence>